<name>W2Z744_PHYNI</name>
<dbReference type="AlphaFoldDB" id="W2Z744"/>
<dbReference type="Proteomes" id="UP000018948">
    <property type="component" value="Unassembled WGS sequence"/>
</dbReference>
<comment type="caution">
    <text evidence="1">The sequence shown here is derived from an EMBL/GenBank/DDBJ whole genome shotgun (WGS) entry which is preliminary data.</text>
</comment>
<sequence>MIDVDLEPLHRLFQARRSPKAHGRSGARHVAMAEMWLQEARG</sequence>
<dbReference type="EMBL" id="ANIY01002133">
    <property type="protein sequence ID" value="ETP42766.1"/>
    <property type="molecule type" value="Genomic_DNA"/>
</dbReference>
<evidence type="ECO:0000313" key="2">
    <source>
        <dbReference type="Proteomes" id="UP000018948"/>
    </source>
</evidence>
<evidence type="ECO:0000313" key="1">
    <source>
        <dbReference type="EMBL" id="ETP42766.1"/>
    </source>
</evidence>
<gene>
    <name evidence="1" type="ORF">F442_10349</name>
</gene>
<organism evidence="1 2">
    <name type="scientific">Phytophthora nicotianae P10297</name>
    <dbReference type="NCBI Taxonomy" id="1317064"/>
    <lineage>
        <taxon>Eukaryota</taxon>
        <taxon>Sar</taxon>
        <taxon>Stramenopiles</taxon>
        <taxon>Oomycota</taxon>
        <taxon>Peronosporomycetes</taxon>
        <taxon>Peronosporales</taxon>
        <taxon>Peronosporaceae</taxon>
        <taxon>Phytophthora</taxon>
    </lineage>
</organism>
<reference evidence="1 2" key="1">
    <citation type="submission" date="2013-11" db="EMBL/GenBank/DDBJ databases">
        <title>The Genome Sequence of Phytophthora parasitica P10297.</title>
        <authorList>
            <consortium name="The Broad Institute Genomics Platform"/>
            <person name="Russ C."/>
            <person name="Tyler B."/>
            <person name="Panabieres F."/>
            <person name="Shan W."/>
            <person name="Tripathy S."/>
            <person name="Grunwald N."/>
            <person name="Machado M."/>
            <person name="Johnson C.S."/>
            <person name="Walker B."/>
            <person name="Young S.K."/>
            <person name="Zeng Q."/>
            <person name="Gargeya S."/>
            <person name="Fitzgerald M."/>
            <person name="Haas B."/>
            <person name="Abouelleil A."/>
            <person name="Allen A.W."/>
            <person name="Alvarado L."/>
            <person name="Arachchi H.M."/>
            <person name="Berlin A.M."/>
            <person name="Chapman S.B."/>
            <person name="Gainer-Dewar J."/>
            <person name="Goldberg J."/>
            <person name="Griggs A."/>
            <person name="Gujja S."/>
            <person name="Hansen M."/>
            <person name="Howarth C."/>
            <person name="Imamovic A."/>
            <person name="Ireland A."/>
            <person name="Larimer J."/>
            <person name="McCowan C."/>
            <person name="Murphy C."/>
            <person name="Pearson M."/>
            <person name="Poon T.W."/>
            <person name="Priest M."/>
            <person name="Roberts A."/>
            <person name="Saif S."/>
            <person name="Shea T."/>
            <person name="Sisk P."/>
            <person name="Sykes S."/>
            <person name="Wortman J."/>
            <person name="Nusbaum C."/>
            <person name="Birren B."/>
        </authorList>
    </citation>
    <scope>NUCLEOTIDE SEQUENCE [LARGE SCALE GENOMIC DNA]</scope>
    <source>
        <strain evidence="1 2">P10297</strain>
    </source>
</reference>
<proteinExistence type="predicted"/>
<protein>
    <submittedName>
        <fullName evidence="1">Uncharacterized protein</fullName>
    </submittedName>
</protein>
<accession>W2Z744</accession>